<proteinExistence type="predicted"/>
<dbReference type="SUPFAM" id="SSF48452">
    <property type="entry name" value="TPR-like"/>
    <property type="match status" value="1"/>
</dbReference>
<gene>
    <name evidence="3" type="ordered locus">Trebr_1727</name>
</gene>
<dbReference type="InterPro" id="IPR011990">
    <property type="entry name" value="TPR-like_helical_dom_sf"/>
</dbReference>
<sequence>MASHGVLHRARTLLKRRQFSDVIKLLKGCELEYRDSFEYYYILAIACMYVGDTGGAGTYLQAARKIKLLDTRLLVAQAALFLRRGDTGRAVEYYLEVLDNEPANKIAPKALDFIRKHGDPDTISEWVSSGKIKRFYPPLGVPPAVSAWLTVCAVCVLCAAAAVAVYVRREALKPPARADLSAFALTVEDRAHILEDDLSGGVYRYILTPKQIAESYDSVRLYFQDYRDNAAQVEINRILNSNASALVRQNAQMLKSYLREPGFDTVSDNYPYGQVASDPYLYADCWVVWSGRVTNVYATDTSYQCDLLVGYENQKRVDGIVPLVFAEPMDIDAARPLRVLGRIRLRDGKLTMDGKSVYQPVDGNKL</sequence>
<dbReference type="Proteomes" id="UP000006546">
    <property type="component" value="Chromosome"/>
</dbReference>
<evidence type="ECO:0000313" key="3">
    <source>
        <dbReference type="EMBL" id="AEE17149.1"/>
    </source>
</evidence>
<keyword evidence="1" id="KW-0802">TPR repeat</keyword>
<reference evidence="4" key="1">
    <citation type="submission" date="2011-04" db="EMBL/GenBank/DDBJ databases">
        <title>The complete genome of Treponema brennaborense DSM 12168.</title>
        <authorList>
            <person name="Lucas S."/>
            <person name="Han J."/>
            <person name="Lapidus A."/>
            <person name="Bruce D."/>
            <person name="Goodwin L."/>
            <person name="Pitluck S."/>
            <person name="Peters L."/>
            <person name="Kyrpides N."/>
            <person name="Mavromatis K."/>
            <person name="Ivanova N."/>
            <person name="Mikhailova N."/>
            <person name="Pagani I."/>
            <person name="Teshima H."/>
            <person name="Detter J.C."/>
            <person name="Tapia R."/>
            <person name="Han C."/>
            <person name="Land M."/>
            <person name="Hauser L."/>
            <person name="Markowitz V."/>
            <person name="Cheng J.-F."/>
            <person name="Hugenholtz P."/>
            <person name="Woyke T."/>
            <person name="Wu D."/>
            <person name="Gronow S."/>
            <person name="Wellnitz S."/>
            <person name="Brambilla E."/>
            <person name="Klenk H.-P."/>
            <person name="Eisen J.A."/>
        </authorList>
    </citation>
    <scope>NUCLEOTIDE SEQUENCE [LARGE SCALE GENOMIC DNA]</scope>
    <source>
        <strain evidence="4">DSM 12168 / CIP 105900 / DD5/3</strain>
    </source>
</reference>
<dbReference type="InterPro" id="IPR019734">
    <property type="entry name" value="TPR_rpt"/>
</dbReference>
<dbReference type="Gene3D" id="1.25.40.10">
    <property type="entry name" value="Tetratricopeptide repeat domain"/>
    <property type="match status" value="1"/>
</dbReference>
<evidence type="ECO:0000256" key="1">
    <source>
        <dbReference type="PROSITE-ProRule" id="PRU00339"/>
    </source>
</evidence>
<dbReference type="HOGENOM" id="CLU_064306_0_0_12"/>
<dbReference type="EMBL" id="CP002696">
    <property type="protein sequence ID" value="AEE17149.1"/>
    <property type="molecule type" value="Genomic_DNA"/>
</dbReference>
<dbReference type="OrthoDB" id="357238at2"/>
<dbReference type="AlphaFoldDB" id="F4LQE0"/>
<dbReference type="KEGG" id="tbe:Trebr_1727"/>
<protein>
    <submittedName>
        <fullName evidence="3">Uncharacterized protein</fullName>
    </submittedName>
</protein>
<evidence type="ECO:0000256" key="2">
    <source>
        <dbReference type="SAM" id="Phobius"/>
    </source>
</evidence>
<keyword evidence="2" id="KW-0812">Transmembrane</keyword>
<name>F4LQE0_TREBD</name>
<dbReference type="STRING" id="906968.Trebr_1727"/>
<dbReference type="RefSeq" id="WP_013758854.1">
    <property type="nucleotide sequence ID" value="NC_015500.1"/>
</dbReference>
<accession>F4LQE0</accession>
<feature type="repeat" description="TPR" evidence="1">
    <location>
        <begin position="71"/>
        <end position="104"/>
    </location>
</feature>
<keyword evidence="2" id="KW-1133">Transmembrane helix</keyword>
<dbReference type="PROSITE" id="PS50005">
    <property type="entry name" value="TPR"/>
    <property type="match status" value="1"/>
</dbReference>
<keyword evidence="4" id="KW-1185">Reference proteome</keyword>
<evidence type="ECO:0000313" key="4">
    <source>
        <dbReference type="Proteomes" id="UP000006546"/>
    </source>
</evidence>
<feature type="transmembrane region" description="Helical" evidence="2">
    <location>
        <begin position="145"/>
        <end position="167"/>
    </location>
</feature>
<organism evidence="3 4">
    <name type="scientific">Treponema brennaborense (strain DSM 12168 / CIP 105900 / DD5/3)</name>
    <dbReference type="NCBI Taxonomy" id="906968"/>
    <lineage>
        <taxon>Bacteria</taxon>
        <taxon>Pseudomonadati</taxon>
        <taxon>Spirochaetota</taxon>
        <taxon>Spirochaetia</taxon>
        <taxon>Spirochaetales</taxon>
        <taxon>Treponemataceae</taxon>
        <taxon>Treponema</taxon>
    </lineage>
</organism>
<dbReference type="eggNOG" id="COG0457">
    <property type="taxonomic scope" value="Bacteria"/>
</dbReference>
<keyword evidence="2" id="KW-0472">Membrane</keyword>